<sequence>MDLLDLLRLMFRRWYVTVPVLLGALGAATGLGISIQPEYKTSAAVLLVPPTTAVPAPAPGASPQPGNPWLRVGENAMAQAVQISASSHDFRDRVRAAGGDPDYEVGLVTRSSILTIDVTAGNRAAAAATVAAVTRLISEEVAGRQAEYRPRSGEQITTEVLDPGRNVVPSRSNVLRAQIVVAGVGALLAAALAVLFDAWARRRSAAGRRRRDARTVGDTGHARVVPQRPQPPAGPAGTAPPAVVRPPLNPAVRPKPVSRPQSDDTELLTVVRPVTDDADR</sequence>
<dbReference type="Proteomes" id="UP000823521">
    <property type="component" value="Unassembled WGS sequence"/>
</dbReference>
<protein>
    <recommendedName>
        <fullName evidence="5">Capsular polysaccharide biosynthesis protein</fullName>
    </recommendedName>
</protein>
<keyword evidence="2" id="KW-0472">Membrane</keyword>
<evidence type="ECO:0000313" key="4">
    <source>
        <dbReference type="Proteomes" id="UP000823521"/>
    </source>
</evidence>
<name>A0ABS3VL12_MICEH</name>
<accession>A0ABS3VL12</accession>
<keyword evidence="2" id="KW-0812">Transmembrane</keyword>
<organism evidence="3 4">
    <name type="scientific">Micromonospora echinofusca</name>
    <dbReference type="NCBI Taxonomy" id="47858"/>
    <lineage>
        <taxon>Bacteria</taxon>
        <taxon>Bacillati</taxon>
        <taxon>Actinomycetota</taxon>
        <taxon>Actinomycetes</taxon>
        <taxon>Micromonosporales</taxon>
        <taxon>Micromonosporaceae</taxon>
        <taxon>Micromonospora</taxon>
    </lineage>
</organism>
<comment type="caution">
    <text evidence="3">The sequence shown here is derived from an EMBL/GenBank/DDBJ whole genome shotgun (WGS) entry which is preliminary data.</text>
</comment>
<reference evidence="3 4" key="1">
    <citation type="submission" date="2019-12" db="EMBL/GenBank/DDBJ databases">
        <title>Whole genome sequencing of endophytic Actinobacterium Micromonospora sp. MPMI6T.</title>
        <authorList>
            <person name="Evv R."/>
            <person name="Podile A.R."/>
        </authorList>
    </citation>
    <scope>NUCLEOTIDE SEQUENCE [LARGE SCALE GENOMIC DNA]</scope>
    <source>
        <strain evidence="3 4">MPMI6</strain>
    </source>
</reference>
<evidence type="ECO:0000313" key="3">
    <source>
        <dbReference type="EMBL" id="MBO4205223.1"/>
    </source>
</evidence>
<evidence type="ECO:0000256" key="1">
    <source>
        <dbReference type="SAM" id="MobiDB-lite"/>
    </source>
</evidence>
<proteinExistence type="predicted"/>
<keyword evidence="2" id="KW-1133">Transmembrane helix</keyword>
<evidence type="ECO:0008006" key="5">
    <source>
        <dbReference type="Google" id="ProtNLM"/>
    </source>
</evidence>
<dbReference type="RefSeq" id="WP_208811407.1">
    <property type="nucleotide sequence ID" value="NZ_WVUH01000018.1"/>
</dbReference>
<evidence type="ECO:0000256" key="2">
    <source>
        <dbReference type="SAM" id="Phobius"/>
    </source>
</evidence>
<gene>
    <name evidence="3" type="ORF">GSF22_04245</name>
</gene>
<keyword evidence="4" id="KW-1185">Reference proteome</keyword>
<feature type="region of interest" description="Disordered" evidence="1">
    <location>
        <begin position="206"/>
        <end position="280"/>
    </location>
</feature>
<dbReference type="EMBL" id="WVUH01000018">
    <property type="protein sequence ID" value="MBO4205223.1"/>
    <property type="molecule type" value="Genomic_DNA"/>
</dbReference>
<feature type="transmembrane region" description="Helical" evidence="2">
    <location>
        <begin position="179"/>
        <end position="200"/>
    </location>
</feature>